<evidence type="ECO:0000256" key="1">
    <source>
        <dbReference type="SAM" id="MobiDB-lite"/>
    </source>
</evidence>
<evidence type="ECO:0000313" key="2">
    <source>
        <dbReference type="EMBL" id="KAG0725207.1"/>
    </source>
</evidence>
<evidence type="ECO:0000313" key="3">
    <source>
        <dbReference type="Proteomes" id="UP000770661"/>
    </source>
</evidence>
<organism evidence="2 3">
    <name type="scientific">Chionoecetes opilio</name>
    <name type="common">Atlantic snow crab</name>
    <name type="synonym">Cancer opilio</name>
    <dbReference type="NCBI Taxonomy" id="41210"/>
    <lineage>
        <taxon>Eukaryota</taxon>
        <taxon>Metazoa</taxon>
        <taxon>Ecdysozoa</taxon>
        <taxon>Arthropoda</taxon>
        <taxon>Crustacea</taxon>
        <taxon>Multicrustacea</taxon>
        <taxon>Malacostraca</taxon>
        <taxon>Eumalacostraca</taxon>
        <taxon>Eucarida</taxon>
        <taxon>Decapoda</taxon>
        <taxon>Pleocyemata</taxon>
        <taxon>Brachyura</taxon>
        <taxon>Eubrachyura</taxon>
        <taxon>Majoidea</taxon>
        <taxon>Majidae</taxon>
        <taxon>Chionoecetes</taxon>
    </lineage>
</organism>
<feature type="compositionally biased region" description="Gly residues" evidence="1">
    <location>
        <begin position="72"/>
        <end position="86"/>
    </location>
</feature>
<protein>
    <submittedName>
        <fullName evidence="2">Uncharacterized protein</fullName>
    </submittedName>
</protein>
<feature type="compositionally biased region" description="Gly residues" evidence="1">
    <location>
        <begin position="96"/>
        <end position="105"/>
    </location>
</feature>
<feature type="region of interest" description="Disordered" evidence="1">
    <location>
        <begin position="66"/>
        <end position="119"/>
    </location>
</feature>
<dbReference type="EMBL" id="JACEEZ010005897">
    <property type="protein sequence ID" value="KAG0725207.1"/>
    <property type="molecule type" value="Genomic_DNA"/>
</dbReference>
<comment type="caution">
    <text evidence="2">The sequence shown here is derived from an EMBL/GenBank/DDBJ whole genome shotgun (WGS) entry which is preliminary data.</text>
</comment>
<reference evidence="2" key="1">
    <citation type="submission" date="2020-07" db="EMBL/GenBank/DDBJ databases">
        <title>The High-quality genome of the commercially important snow crab, Chionoecetes opilio.</title>
        <authorList>
            <person name="Jeong J.-H."/>
            <person name="Ryu S."/>
        </authorList>
    </citation>
    <scope>NUCLEOTIDE SEQUENCE</scope>
    <source>
        <strain evidence="2">MADBK_172401_WGS</strain>
        <tissue evidence="2">Digestive gland</tissue>
    </source>
</reference>
<keyword evidence="3" id="KW-1185">Reference proteome</keyword>
<dbReference type="AlphaFoldDB" id="A0A8J5D0K5"/>
<accession>A0A8J5D0K5</accession>
<gene>
    <name evidence="2" type="ORF">GWK47_039067</name>
</gene>
<proteinExistence type="predicted"/>
<name>A0A8J5D0K5_CHIOP</name>
<dbReference type="Proteomes" id="UP000770661">
    <property type="component" value="Unassembled WGS sequence"/>
</dbReference>
<sequence>MVFLFLDPSPTHPAEPGQDQAADIIAETKRRAAAQVFVPASTIFEDVLLDKIVPDALPLASLPGQRRAQGLRGSGAQGLTGSGAQGLRGSRAQGLTGSGAQGLRGSGARARAQGLRGSGAARERLNNAIHLARPEVLP</sequence>